<gene>
    <name evidence="2" type="ORF">GMD42_07080</name>
</gene>
<reference evidence="2 3" key="1">
    <citation type="journal article" date="2019" name="Nat. Med.">
        <title>A library of human gut bacterial isolates paired with longitudinal multiomics data enables mechanistic microbiome research.</title>
        <authorList>
            <person name="Poyet M."/>
            <person name="Groussin M."/>
            <person name="Gibbons S.M."/>
            <person name="Avila-Pacheco J."/>
            <person name="Jiang X."/>
            <person name="Kearney S.M."/>
            <person name="Perrotta A.R."/>
            <person name="Berdy B."/>
            <person name="Zhao S."/>
            <person name="Lieberman T.D."/>
            <person name="Swanson P.K."/>
            <person name="Smith M."/>
            <person name="Roesemann S."/>
            <person name="Alexander J.E."/>
            <person name="Rich S.A."/>
            <person name="Livny J."/>
            <person name="Vlamakis H."/>
            <person name="Clish C."/>
            <person name="Bullock K."/>
            <person name="Deik A."/>
            <person name="Scott J."/>
            <person name="Pierce K.A."/>
            <person name="Xavier R.J."/>
            <person name="Alm E.J."/>
        </authorList>
    </citation>
    <scope>NUCLEOTIDE SEQUENCE [LARGE SCALE GENOMIC DNA]</scope>
    <source>
        <strain evidence="2 3">BIOML-A2</strain>
    </source>
</reference>
<organism evidence="2 3">
    <name type="scientific">Parasutterella excrementihominis</name>
    <dbReference type="NCBI Taxonomy" id="487175"/>
    <lineage>
        <taxon>Bacteria</taxon>
        <taxon>Pseudomonadati</taxon>
        <taxon>Pseudomonadota</taxon>
        <taxon>Betaproteobacteria</taxon>
        <taxon>Burkholderiales</taxon>
        <taxon>Sutterellaceae</taxon>
        <taxon>Parasutterella</taxon>
    </lineage>
</organism>
<feature type="compositionally biased region" description="Basic and acidic residues" evidence="1">
    <location>
        <begin position="36"/>
        <end position="48"/>
    </location>
</feature>
<evidence type="ECO:0008006" key="4">
    <source>
        <dbReference type="Google" id="ProtNLM"/>
    </source>
</evidence>
<evidence type="ECO:0000256" key="1">
    <source>
        <dbReference type="SAM" id="MobiDB-lite"/>
    </source>
</evidence>
<evidence type="ECO:0000313" key="2">
    <source>
        <dbReference type="EMBL" id="MTU43385.1"/>
    </source>
</evidence>
<dbReference type="EMBL" id="WNCL01000017">
    <property type="protein sequence ID" value="MTU43385.1"/>
    <property type="molecule type" value="Genomic_DNA"/>
</dbReference>
<dbReference type="RefSeq" id="WP_149879543.1">
    <property type="nucleotide sequence ID" value="NZ_WNCA01000017.1"/>
</dbReference>
<dbReference type="Proteomes" id="UP000462362">
    <property type="component" value="Unassembled WGS sequence"/>
</dbReference>
<sequence>MNKADKKDEVMKEQLETEALMDAEVEAASDCGPVSHKVEKKEKEKTEQADTEALMDAEVEAATDCGCGCGCSCSKK</sequence>
<dbReference type="AlphaFoldDB" id="A0A6I3S1A7"/>
<comment type="caution">
    <text evidence="2">The sequence shown here is derived from an EMBL/GenBank/DDBJ whole genome shotgun (WGS) entry which is preliminary data.</text>
</comment>
<proteinExistence type="predicted"/>
<evidence type="ECO:0000313" key="3">
    <source>
        <dbReference type="Proteomes" id="UP000462362"/>
    </source>
</evidence>
<name>A0A6I3S1A7_9BURK</name>
<accession>A0A6I3S1A7</accession>
<feature type="region of interest" description="Disordered" evidence="1">
    <location>
        <begin position="30"/>
        <end position="50"/>
    </location>
</feature>
<protein>
    <recommendedName>
        <fullName evidence="4">CCGSCS motif protein</fullName>
    </recommendedName>
</protein>